<dbReference type="KEGG" id="atl:Athai_13380"/>
<protein>
    <submittedName>
        <fullName evidence="2">Uncharacterized protein</fullName>
    </submittedName>
</protein>
<evidence type="ECO:0000313" key="3">
    <source>
        <dbReference type="Proteomes" id="UP000611640"/>
    </source>
</evidence>
<evidence type="ECO:0000313" key="2">
    <source>
        <dbReference type="EMBL" id="BCJ33835.1"/>
    </source>
</evidence>
<reference evidence="2 3" key="1">
    <citation type="submission" date="2020-08" db="EMBL/GenBank/DDBJ databases">
        <title>Whole genome shotgun sequence of Actinocatenispora thailandica NBRC 105041.</title>
        <authorList>
            <person name="Komaki H."/>
            <person name="Tamura T."/>
        </authorList>
    </citation>
    <scope>NUCLEOTIDE SEQUENCE [LARGE SCALE GENOMIC DNA]</scope>
    <source>
        <strain evidence="2 3">NBRC 105041</strain>
    </source>
</reference>
<feature type="region of interest" description="Disordered" evidence="1">
    <location>
        <begin position="24"/>
        <end position="63"/>
    </location>
</feature>
<keyword evidence="3" id="KW-1185">Reference proteome</keyword>
<evidence type="ECO:0000256" key="1">
    <source>
        <dbReference type="SAM" id="MobiDB-lite"/>
    </source>
</evidence>
<organism evidence="2 3">
    <name type="scientific">Actinocatenispora thailandica</name>
    <dbReference type="NCBI Taxonomy" id="227318"/>
    <lineage>
        <taxon>Bacteria</taxon>
        <taxon>Bacillati</taxon>
        <taxon>Actinomycetota</taxon>
        <taxon>Actinomycetes</taxon>
        <taxon>Micromonosporales</taxon>
        <taxon>Micromonosporaceae</taxon>
        <taxon>Actinocatenispora</taxon>
    </lineage>
</organism>
<dbReference type="Proteomes" id="UP000611640">
    <property type="component" value="Chromosome"/>
</dbReference>
<accession>A0A7R7DLC1</accession>
<feature type="compositionally biased region" description="Basic residues" evidence="1">
    <location>
        <begin position="34"/>
        <end position="56"/>
    </location>
</feature>
<name>A0A7R7DLC1_9ACTN</name>
<gene>
    <name evidence="2" type="ORF">Athai_13380</name>
</gene>
<dbReference type="AlphaFoldDB" id="A0A7R7DLC1"/>
<sequence>MTHRHPMRDVLHQATHRVPGIVAHAEQLPGHQAATRHGRPRRNPAVQHRSRNRRWNHSPDRPPRVLVGWQARIAAFIGPKQR</sequence>
<proteinExistence type="predicted"/>
<dbReference type="EMBL" id="AP023355">
    <property type="protein sequence ID" value="BCJ33835.1"/>
    <property type="molecule type" value="Genomic_DNA"/>
</dbReference>